<dbReference type="InterPro" id="IPR036874">
    <property type="entry name" value="Carbonic_anhydrase_sf"/>
</dbReference>
<comment type="similarity">
    <text evidence="2 8">Belongs to the beta-class carbonic anhydrase family.</text>
</comment>
<dbReference type="GO" id="GO:0015976">
    <property type="term" value="P:carbon utilization"/>
    <property type="evidence" value="ECO:0007669"/>
    <property type="project" value="InterPro"/>
</dbReference>
<dbReference type="InterPro" id="IPR001765">
    <property type="entry name" value="Carbonic_anhydrase"/>
</dbReference>
<dbReference type="GO" id="GO:0008270">
    <property type="term" value="F:zinc ion binding"/>
    <property type="evidence" value="ECO:0007669"/>
    <property type="project" value="UniProtKB-UniRule"/>
</dbReference>
<evidence type="ECO:0000256" key="2">
    <source>
        <dbReference type="ARBA" id="ARBA00006217"/>
    </source>
</evidence>
<comment type="catalytic activity">
    <reaction evidence="6 8">
        <text>hydrogencarbonate + H(+) = CO2 + H2O</text>
        <dbReference type="Rhea" id="RHEA:10748"/>
        <dbReference type="ChEBI" id="CHEBI:15377"/>
        <dbReference type="ChEBI" id="CHEBI:15378"/>
        <dbReference type="ChEBI" id="CHEBI:16526"/>
        <dbReference type="ChEBI" id="CHEBI:17544"/>
        <dbReference type="EC" id="4.2.1.1"/>
    </reaction>
</comment>
<name>A0A8T2UBE8_CERRI</name>
<keyword evidence="5 8" id="KW-0456">Lyase</keyword>
<evidence type="ECO:0000256" key="3">
    <source>
        <dbReference type="ARBA" id="ARBA00012925"/>
    </source>
</evidence>
<evidence type="ECO:0000313" key="9">
    <source>
        <dbReference type="EMBL" id="KAH7431840.1"/>
    </source>
</evidence>
<evidence type="ECO:0000256" key="7">
    <source>
        <dbReference type="PIRSR" id="PIRSR601765-1"/>
    </source>
</evidence>
<evidence type="ECO:0000256" key="4">
    <source>
        <dbReference type="ARBA" id="ARBA00022833"/>
    </source>
</evidence>
<feature type="binding site" evidence="7">
    <location>
        <position position="98"/>
    </location>
    <ligand>
        <name>Zn(2+)</name>
        <dbReference type="ChEBI" id="CHEBI:29105"/>
    </ligand>
</feature>
<dbReference type="FunFam" id="3.40.1050.10:FF:000003">
    <property type="entry name" value="Carbonic anhydrase"/>
    <property type="match status" value="1"/>
</dbReference>
<dbReference type="InterPro" id="IPR015892">
    <property type="entry name" value="Carbonic_anhydrase_CS"/>
</dbReference>
<dbReference type="InterPro" id="IPR045066">
    <property type="entry name" value="Beta_CA_cladeB"/>
</dbReference>
<comment type="cofactor">
    <cofactor evidence="7">
        <name>Zn(2+)</name>
        <dbReference type="ChEBI" id="CHEBI:29105"/>
    </cofactor>
    <text evidence="7">Binds 1 zinc ion per subunit.</text>
</comment>
<dbReference type="AlphaFoldDB" id="A0A8T2UBE8"/>
<dbReference type="GO" id="GO:0004089">
    <property type="term" value="F:carbonate dehydratase activity"/>
    <property type="evidence" value="ECO:0007669"/>
    <property type="project" value="UniProtKB-UniRule"/>
</dbReference>
<accession>A0A8T2UBE8</accession>
<keyword evidence="7" id="KW-0479">Metal-binding</keyword>
<reference evidence="9" key="1">
    <citation type="submission" date="2021-08" db="EMBL/GenBank/DDBJ databases">
        <title>WGS assembly of Ceratopteris richardii.</title>
        <authorList>
            <person name="Marchant D.B."/>
            <person name="Chen G."/>
            <person name="Jenkins J."/>
            <person name="Shu S."/>
            <person name="Leebens-Mack J."/>
            <person name="Grimwood J."/>
            <person name="Schmutz J."/>
            <person name="Soltis P."/>
            <person name="Soltis D."/>
            <person name="Chen Z.-H."/>
        </authorList>
    </citation>
    <scope>NUCLEOTIDE SEQUENCE</scope>
    <source>
        <strain evidence="9">Whitten #5841</strain>
        <tissue evidence="9">Leaf</tissue>
    </source>
</reference>
<feature type="binding site" evidence="7">
    <location>
        <position position="162"/>
    </location>
    <ligand>
        <name>Zn(2+)</name>
        <dbReference type="ChEBI" id="CHEBI:29105"/>
    </ligand>
</feature>
<dbReference type="EMBL" id="CM035413">
    <property type="protein sequence ID" value="KAH7431840.1"/>
    <property type="molecule type" value="Genomic_DNA"/>
</dbReference>
<dbReference type="CDD" id="cd00884">
    <property type="entry name" value="beta_CA_cladeB"/>
    <property type="match status" value="1"/>
</dbReference>
<dbReference type="EC" id="4.2.1.1" evidence="3 8"/>
<proteinExistence type="inferred from homology"/>
<dbReference type="OrthoDB" id="10248475at2759"/>
<keyword evidence="10" id="KW-1185">Reference proteome</keyword>
<dbReference type="PANTHER" id="PTHR11002:SF56">
    <property type="entry name" value="BETA CARBONIC ANHYDRASE 2, CHLOROPLASTIC"/>
    <property type="match status" value="1"/>
</dbReference>
<comment type="caution">
    <text evidence="9">The sequence shown here is derived from an EMBL/GenBank/DDBJ whole genome shotgun (WGS) entry which is preliminary data.</text>
</comment>
<dbReference type="PROSITE" id="PS00704">
    <property type="entry name" value="PROK_CO2_ANHYDRASE_1"/>
    <property type="match status" value="1"/>
</dbReference>
<evidence type="ECO:0000313" key="10">
    <source>
        <dbReference type="Proteomes" id="UP000825935"/>
    </source>
</evidence>
<feature type="binding site" evidence="7">
    <location>
        <position position="159"/>
    </location>
    <ligand>
        <name>Zn(2+)</name>
        <dbReference type="ChEBI" id="CHEBI:29105"/>
    </ligand>
</feature>
<comment type="function">
    <text evidence="1 8">Reversible hydration of carbon dioxide.</text>
</comment>
<keyword evidence="4 7" id="KW-0862">Zinc</keyword>
<dbReference type="PANTHER" id="PTHR11002">
    <property type="entry name" value="CARBONIC ANHYDRASE"/>
    <property type="match status" value="1"/>
</dbReference>
<feature type="binding site" evidence="7">
    <location>
        <position position="100"/>
    </location>
    <ligand>
        <name>Zn(2+)</name>
        <dbReference type="ChEBI" id="CHEBI:29105"/>
    </ligand>
</feature>
<dbReference type="OMA" id="NIVPSYS"/>
<sequence>MGLYEKEGAYGAVMDSLDNLLKKCPELKEKAGKKLEELVKELSLEANVDTVKEVASPVDPIEKIKKGFQDFKAYFKTEQKLFKALAESQHPKWMIIACSDSRVDPALVLGLELGDAFILRNISSLVPPYSKQRGHASAGSAIEYAVLHLKVEHIMIIGHSRCGGIKALLGMNEDGSNRFSEYIEDWVEVAQPATKIAKAKCAHNSSFEEQWTCCVKESVNVSLWNCMTYPFVRVAVEQGSLTLHGAYFDFVNGAFDRWGLQCSVEEPQPL</sequence>
<dbReference type="Gene3D" id="3.40.1050.10">
    <property type="entry name" value="Carbonic anhydrase"/>
    <property type="match status" value="1"/>
</dbReference>
<evidence type="ECO:0000256" key="1">
    <source>
        <dbReference type="ARBA" id="ARBA00002904"/>
    </source>
</evidence>
<evidence type="ECO:0000256" key="5">
    <source>
        <dbReference type="ARBA" id="ARBA00023239"/>
    </source>
</evidence>
<evidence type="ECO:0000256" key="8">
    <source>
        <dbReference type="RuleBase" id="RU003956"/>
    </source>
</evidence>
<dbReference type="Proteomes" id="UP000825935">
    <property type="component" value="Chromosome 8"/>
</dbReference>
<evidence type="ECO:0000256" key="6">
    <source>
        <dbReference type="ARBA" id="ARBA00048348"/>
    </source>
</evidence>
<protein>
    <recommendedName>
        <fullName evidence="3 8">Carbonic anhydrase</fullName>
        <ecNumber evidence="3 8">4.2.1.1</ecNumber>
    </recommendedName>
    <alternativeName>
        <fullName evidence="8">Carbonate dehydratase</fullName>
    </alternativeName>
</protein>
<gene>
    <name evidence="9" type="ORF">KP509_08G069200</name>
</gene>
<dbReference type="PROSITE" id="PS00705">
    <property type="entry name" value="PROK_CO2_ANHYDRASE_2"/>
    <property type="match status" value="1"/>
</dbReference>
<organism evidence="9 10">
    <name type="scientific">Ceratopteris richardii</name>
    <name type="common">Triangle waterfern</name>
    <dbReference type="NCBI Taxonomy" id="49495"/>
    <lineage>
        <taxon>Eukaryota</taxon>
        <taxon>Viridiplantae</taxon>
        <taxon>Streptophyta</taxon>
        <taxon>Embryophyta</taxon>
        <taxon>Tracheophyta</taxon>
        <taxon>Polypodiopsida</taxon>
        <taxon>Polypodiidae</taxon>
        <taxon>Polypodiales</taxon>
        <taxon>Pteridineae</taxon>
        <taxon>Pteridaceae</taxon>
        <taxon>Parkerioideae</taxon>
        <taxon>Ceratopteris</taxon>
    </lineage>
</organism>
<dbReference type="SMART" id="SM00947">
    <property type="entry name" value="Pro_CA"/>
    <property type="match status" value="1"/>
</dbReference>
<dbReference type="Pfam" id="PF00484">
    <property type="entry name" value="Pro_CA"/>
    <property type="match status" value="1"/>
</dbReference>
<dbReference type="SUPFAM" id="SSF53056">
    <property type="entry name" value="beta-carbonic anhydrase, cab"/>
    <property type="match status" value="1"/>
</dbReference>